<gene>
    <name evidence="5" type="ORF">Z519_07974</name>
</gene>
<reference evidence="5" key="1">
    <citation type="submission" date="2015-01" db="EMBL/GenBank/DDBJ databases">
        <title>The Genome Sequence of Cladophialophora bantiana CBS 173.52.</title>
        <authorList>
            <consortium name="The Broad Institute Genomics Platform"/>
            <person name="Cuomo C."/>
            <person name="de Hoog S."/>
            <person name="Gorbushina A."/>
            <person name="Stielow B."/>
            <person name="Teixiera M."/>
            <person name="Abouelleil A."/>
            <person name="Chapman S.B."/>
            <person name="Priest M."/>
            <person name="Young S.K."/>
            <person name="Wortman J."/>
            <person name="Nusbaum C."/>
            <person name="Birren B."/>
        </authorList>
    </citation>
    <scope>NUCLEOTIDE SEQUENCE [LARGE SCALE GENOMIC DNA]</scope>
    <source>
        <strain evidence="5">CBS 173.52</strain>
    </source>
</reference>
<name>A0A0D2HK22_CLAB1</name>
<dbReference type="PANTHER" id="PTHR13026">
    <property type="entry name" value="NNP-1 PROTEIN NOVEL NUCLEAR PROTEIN 1 NOP52"/>
    <property type="match status" value="1"/>
</dbReference>
<dbReference type="Pfam" id="PF05997">
    <property type="entry name" value="Nop52"/>
    <property type="match status" value="1"/>
</dbReference>
<organism evidence="5 6">
    <name type="scientific">Cladophialophora bantiana (strain ATCC 10958 / CBS 173.52 / CDC B-1940 / NIH 8579)</name>
    <name type="common">Xylohypha bantiana</name>
    <dbReference type="NCBI Taxonomy" id="1442370"/>
    <lineage>
        <taxon>Eukaryota</taxon>
        <taxon>Fungi</taxon>
        <taxon>Dikarya</taxon>
        <taxon>Ascomycota</taxon>
        <taxon>Pezizomycotina</taxon>
        <taxon>Eurotiomycetes</taxon>
        <taxon>Chaetothyriomycetidae</taxon>
        <taxon>Chaetothyriales</taxon>
        <taxon>Herpotrichiellaceae</taxon>
        <taxon>Cladophialophora</taxon>
    </lineage>
</organism>
<evidence type="ECO:0000256" key="4">
    <source>
        <dbReference type="ARBA" id="ARBA00023242"/>
    </source>
</evidence>
<dbReference type="PANTHER" id="PTHR13026:SF0">
    <property type="entry name" value="RIBOSOMAL RNA PROCESSING 1B"/>
    <property type="match status" value="1"/>
</dbReference>
<dbReference type="GO" id="GO:0005634">
    <property type="term" value="C:nucleus"/>
    <property type="evidence" value="ECO:0007669"/>
    <property type="project" value="UniProtKB-SubCell"/>
</dbReference>
<sequence>MAQHAEAATIPSVKDLASSEASVRRACLNTLITYLNDQSASSPLTPTECLQLWRGFYVGLYMHDSKNALSVQRLVAELAGTLRIMDEKDRESTADDLDSQSQSWLDTWMAAFWETICREWSSIDQWRMNKVLLLVRFIVRELFNIVLGWVSTGEPASQHRVARQLRILEIWPLSPRERKVPDGMRLHVLDIWVEELAGQLSQAQKALNESGQSGGEEKKVALLDTAKAFMAPLDKLSEEALSKGVKLRAKEAIKLAEEKIPRMS</sequence>
<dbReference type="EMBL" id="KN846991">
    <property type="protein sequence ID" value="KIW91080.1"/>
    <property type="molecule type" value="Genomic_DNA"/>
</dbReference>
<dbReference type="HOGENOM" id="CLU_022876_0_0_1"/>
<proteinExistence type="inferred from homology"/>
<dbReference type="GeneID" id="27700902"/>
<evidence type="ECO:0000256" key="1">
    <source>
        <dbReference type="ARBA" id="ARBA00004123"/>
    </source>
</evidence>
<keyword evidence="6" id="KW-1185">Reference proteome</keyword>
<dbReference type="AlphaFoldDB" id="A0A0D2HK22"/>
<dbReference type="GO" id="GO:0030688">
    <property type="term" value="C:preribosome, small subunit precursor"/>
    <property type="evidence" value="ECO:0007669"/>
    <property type="project" value="InterPro"/>
</dbReference>
<evidence type="ECO:0000256" key="2">
    <source>
        <dbReference type="ARBA" id="ARBA00006374"/>
    </source>
</evidence>
<dbReference type="RefSeq" id="XP_016617749.1">
    <property type="nucleotide sequence ID" value="XM_016765704.1"/>
</dbReference>
<comment type="subcellular location">
    <subcellularLocation>
        <location evidence="1">Nucleus</location>
    </subcellularLocation>
</comment>
<evidence type="ECO:0000313" key="5">
    <source>
        <dbReference type="EMBL" id="KIW91080.1"/>
    </source>
</evidence>
<keyword evidence="4" id="KW-0539">Nucleus</keyword>
<accession>A0A0D2HK22</accession>
<evidence type="ECO:0000313" key="6">
    <source>
        <dbReference type="Proteomes" id="UP000053789"/>
    </source>
</evidence>
<dbReference type="GO" id="GO:0006364">
    <property type="term" value="P:rRNA processing"/>
    <property type="evidence" value="ECO:0007669"/>
    <property type="project" value="UniProtKB-KW"/>
</dbReference>
<comment type="similarity">
    <text evidence="2">Belongs to the RRP1 family.</text>
</comment>
<protein>
    <submittedName>
        <fullName evidence="5">Uncharacterized protein</fullName>
    </submittedName>
</protein>
<evidence type="ECO:0000256" key="3">
    <source>
        <dbReference type="ARBA" id="ARBA00022552"/>
    </source>
</evidence>
<keyword evidence="3" id="KW-0698">rRNA processing</keyword>
<dbReference type="Proteomes" id="UP000053789">
    <property type="component" value="Unassembled WGS sequence"/>
</dbReference>
<dbReference type="InterPro" id="IPR010301">
    <property type="entry name" value="RRP1"/>
</dbReference>
<dbReference type="OrthoDB" id="2019504at2759"/>